<keyword evidence="7" id="KW-0436">Ligase</keyword>
<evidence type="ECO:0000313" key="7">
    <source>
        <dbReference type="EMBL" id="QQY96054.1"/>
    </source>
</evidence>
<dbReference type="Proteomes" id="UP000501374">
    <property type="component" value="Chromosome"/>
</dbReference>
<dbReference type="RefSeq" id="WP_203106521.1">
    <property type="nucleotide sequence ID" value="NZ_CP035727.2"/>
</dbReference>
<dbReference type="AlphaFoldDB" id="A0A7U1GDI2"/>
<evidence type="ECO:0000256" key="5">
    <source>
        <dbReference type="SAM" id="Phobius"/>
    </source>
</evidence>
<gene>
    <name evidence="7" type="ORF">EVG22_32140</name>
</gene>
<dbReference type="InterPro" id="IPR007016">
    <property type="entry name" value="O-antigen_ligase-rel_domated"/>
</dbReference>
<keyword evidence="3 5" id="KW-1133">Transmembrane helix</keyword>
<feature type="transmembrane region" description="Helical" evidence="5">
    <location>
        <begin position="29"/>
        <end position="62"/>
    </location>
</feature>
<comment type="subcellular location">
    <subcellularLocation>
        <location evidence="1">Membrane</location>
        <topology evidence="1">Multi-pass membrane protein</topology>
    </subcellularLocation>
</comment>
<proteinExistence type="predicted"/>
<dbReference type="InterPro" id="IPR051533">
    <property type="entry name" value="WaaL-like"/>
</dbReference>
<protein>
    <submittedName>
        <fullName evidence="7">O-antigen ligase family protein</fullName>
    </submittedName>
</protein>
<feature type="transmembrane region" description="Helical" evidence="5">
    <location>
        <begin position="191"/>
        <end position="209"/>
    </location>
</feature>
<evidence type="ECO:0000256" key="3">
    <source>
        <dbReference type="ARBA" id="ARBA00022989"/>
    </source>
</evidence>
<evidence type="ECO:0000256" key="2">
    <source>
        <dbReference type="ARBA" id="ARBA00022692"/>
    </source>
</evidence>
<organism evidence="7">
    <name type="scientific">Bacillus thuringiensis serovar andalousiensis</name>
    <dbReference type="NCBI Taxonomy" id="257985"/>
    <lineage>
        <taxon>Bacteria</taxon>
        <taxon>Bacillati</taxon>
        <taxon>Bacillota</taxon>
        <taxon>Bacilli</taxon>
        <taxon>Bacillales</taxon>
        <taxon>Bacillaceae</taxon>
        <taxon>Bacillus</taxon>
        <taxon>Bacillus cereus group</taxon>
    </lineage>
</organism>
<dbReference type="GO" id="GO:0016020">
    <property type="term" value="C:membrane"/>
    <property type="evidence" value="ECO:0007669"/>
    <property type="project" value="UniProtKB-SubCell"/>
</dbReference>
<sequence>MGANNGAGNLAAILYPVLLYALVKRRNIYTLIVFILNIIFVVLTLTRVGMLAIVVSTIIYYIFTQTKSKEKIVGRMFSLVSISIIIGVFFALYGNKLINLLFKYRGETGSYRIFQFDFAENLIRENLWLGIGAGNFNDIVAMKFNIPQIGILHSQWLNIIVEQGAISFLLLIAANVIIFFAMTKVYNKKNLWLPVSLFLGNAIVINVNANQYYEINNFIFYFIVCGLLLSKNQDND</sequence>
<name>A0A7U1GDI2_BACTU</name>
<evidence type="ECO:0000256" key="4">
    <source>
        <dbReference type="ARBA" id="ARBA00023136"/>
    </source>
</evidence>
<feature type="domain" description="O-antigen ligase-related" evidence="6">
    <location>
        <begin position="33"/>
        <end position="172"/>
    </location>
</feature>
<dbReference type="GO" id="GO:0016874">
    <property type="term" value="F:ligase activity"/>
    <property type="evidence" value="ECO:0007669"/>
    <property type="project" value="UniProtKB-KW"/>
</dbReference>
<evidence type="ECO:0000256" key="1">
    <source>
        <dbReference type="ARBA" id="ARBA00004141"/>
    </source>
</evidence>
<feature type="transmembrane region" description="Helical" evidence="5">
    <location>
        <begin position="7"/>
        <end position="23"/>
    </location>
</feature>
<dbReference type="Pfam" id="PF04932">
    <property type="entry name" value="Wzy_C"/>
    <property type="match status" value="1"/>
</dbReference>
<dbReference type="EMBL" id="CP035727">
    <property type="protein sequence ID" value="QQY96054.1"/>
    <property type="molecule type" value="Genomic_DNA"/>
</dbReference>
<feature type="transmembrane region" description="Helical" evidence="5">
    <location>
        <begin position="215"/>
        <end position="230"/>
    </location>
</feature>
<feature type="transmembrane region" description="Helical" evidence="5">
    <location>
        <begin position="74"/>
        <end position="93"/>
    </location>
</feature>
<dbReference type="PANTHER" id="PTHR37422">
    <property type="entry name" value="TEICHURONIC ACID BIOSYNTHESIS PROTEIN TUAE"/>
    <property type="match status" value="1"/>
</dbReference>
<keyword evidence="4 5" id="KW-0472">Membrane</keyword>
<evidence type="ECO:0000259" key="6">
    <source>
        <dbReference type="Pfam" id="PF04932"/>
    </source>
</evidence>
<feature type="transmembrane region" description="Helical" evidence="5">
    <location>
        <begin position="164"/>
        <end position="182"/>
    </location>
</feature>
<reference evidence="7" key="1">
    <citation type="submission" date="2020-12" db="EMBL/GenBank/DDBJ databases">
        <title>Identification and Characterization of Andalusicin N terminally Dimethylated Class III Lantibiotic from Bacillus thuringiensis sv. andalusiensis.</title>
        <authorList>
            <person name="Grigoreva A."/>
            <person name="Andreeva J."/>
            <person name="Serebryakova M."/>
            <person name="Garcia A.H."/>
            <person name="Slonova D."/>
            <person name="Nair S.K."/>
            <person name="Lippens G."/>
            <person name="Severinov K."/>
            <person name="Dubiley S."/>
        </authorList>
    </citation>
    <scope>NUCLEOTIDE SEQUENCE</scope>
    <source>
        <strain evidence="7">NRRL B-23139</strain>
    </source>
</reference>
<accession>A0A7U1GDI2</accession>
<dbReference type="PANTHER" id="PTHR37422:SF13">
    <property type="entry name" value="LIPOPOLYSACCHARIDE BIOSYNTHESIS PROTEIN PA4999-RELATED"/>
    <property type="match status" value="1"/>
</dbReference>
<keyword evidence="2 5" id="KW-0812">Transmembrane</keyword>